<feature type="region of interest" description="Disordered" evidence="1">
    <location>
        <begin position="66"/>
        <end position="93"/>
    </location>
</feature>
<organism evidence="2 3">
    <name type="scientific">Hyaloscypha hepaticicola</name>
    <dbReference type="NCBI Taxonomy" id="2082293"/>
    <lineage>
        <taxon>Eukaryota</taxon>
        <taxon>Fungi</taxon>
        <taxon>Dikarya</taxon>
        <taxon>Ascomycota</taxon>
        <taxon>Pezizomycotina</taxon>
        <taxon>Leotiomycetes</taxon>
        <taxon>Helotiales</taxon>
        <taxon>Hyaloscyphaceae</taxon>
        <taxon>Hyaloscypha</taxon>
    </lineage>
</organism>
<reference evidence="2 3" key="1">
    <citation type="submission" date="2016-05" db="EMBL/GenBank/DDBJ databases">
        <title>A degradative enzymes factory behind the ericoid mycorrhizal symbiosis.</title>
        <authorList>
            <consortium name="DOE Joint Genome Institute"/>
            <person name="Martino E."/>
            <person name="Morin E."/>
            <person name="Grelet G."/>
            <person name="Kuo A."/>
            <person name="Kohler A."/>
            <person name="Daghino S."/>
            <person name="Barry K."/>
            <person name="Choi C."/>
            <person name="Cichocki N."/>
            <person name="Clum A."/>
            <person name="Copeland A."/>
            <person name="Hainaut M."/>
            <person name="Haridas S."/>
            <person name="Labutti K."/>
            <person name="Lindquist E."/>
            <person name="Lipzen A."/>
            <person name="Khouja H.-R."/>
            <person name="Murat C."/>
            <person name="Ohm R."/>
            <person name="Olson A."/>
            <person name="Spatafora J."/>
            <person name="Veneault-Fourrey C."/>
            <person name="Henrissat B."/>
            <person name="Grigoriev I."/>
            <person name="Martin F."/>
            <person name="Perotto S."/>
        </authorList>
    </citation>
    <scope>NUCLEOTIDE SEQUENCE [LARGE SCALE GENOMIC DNA]</scope>
    <source>
        <strain evidence="2 3">UAMH 7357</strain>
    </source>
</reference>
<dbReference type="AlphaFoldDB" id="A0A2J6QNB8"/>
<keyword evidence="3" id="KW-1185">Reference proteome</keyword>
<protein>
    <submittedName>
        <fullName evidence="2">Uncharacterized protein</fullName>
    </submittedName>
</protein>
<evidence type="ECO:0000313" key="2">
    <source>
        <dbReference type="EMBL" id="PMD27760.1"/>
    </source>
</evidence>
<feature type="compositionally biased region" description="Basic residues" evidence="1">
    <location>
        <begin position="71"/>
        <end position="88"/>
    </location>
</feature>
<feature type="compositionally biased region" description="Low complexity" evidence="1">
    <location>
        <begin position="39"/>
        <end position="48"/>
    </location>
</feature>
<dbReference type="OrthoDB" id="5294241at2759"/>
<name>A0A2J6QNB8_9HELO</name>
<evidence type="ECO:0000256" key="1">
    <source>
        <dbReference type="SAM" id="MobiDB-lite"/>
    </source>
</evidence>
<gene>
    <name evidence="2" type="ORF">NA56DRAFT_684244</name>
</gene>
<accession>A0A2J6QNB8</accession>
<evidence type="ECO:0000313" key="3">
    <source>
        <dbReference type="Proteomes" id="UP000235672"/>
    </source>
</evidence>
<sequence>MSSHGDEHSSSFIISDEELFPLVFDDTDRDCTPPVTPNSSRSPASPSRMCDIVVDNGSLMRELMAQEKTKKERRRRKSTSSKKSRSNSKHMSPILEISSPTRTISVIFTDAALGQASKEDNLPVRNGRIIIIKAGWNVVCVGPVGLLSADPLSRNYFDLIDTSVCRAEQCSGVSWFNASGEAKSWSFKVELQTRSGRIVVQALMAYFVAKWSIMQRGEETNSLCGGVLWFEAWPASHCDFGPGRQRRLTRWI</sequence>
<feature type="region of interest" description="Disordered" evidence="1">
    <location>
        <begin position="25"/>
        <end position="50"/>
    </location>
</feature>
<dbReference type="EMBL" id="KZ613465">
    <property type="protein sequence ID" value="PMD27760.1"/>
    <property type="molecule type" value="Genomic_DNA"/>
</dbReference>
<dbReference type="Proteomes" id="UP000235672">
    <property type="component" value="Unassembled WGS sequence"/>
</dbReference>
<proteinExistence type="predicted"/>